<keyword evidence="3" id="KW-1185">Reference proteome</keyword>
<dbReference type="Gene3D" id="3.40.630.30">
    <property type="match status" value="1"/>
</dbReference>
<organism evidence="2 3">
    <name type="scientific">Litoreibacter roseus</name>
    <dbReference type="NCBI Taxonomy" id="2601869"/>
    <lineage>
        <taxon>Bacteria</taxon>
        <taxon>Pseudomonadati</taxon>
        <taxon>Pseudomonadota</taxon>
        <taxon>Alphaproteobacteria</taxon>
        <taxon>Rhodobacterales</taxon>
        <taxon>Roseobacteraceae</taxon>
        <taxon>Litoreibacter</taxon>
    </lineage>
</organism>
<dbReference type="PANTHER" id="PTHR43792">
    <property type="entry name" value="GNAT FAMILY, PUTATIVE (AFU_ORTHOLOGUE AFUA_3G00765)-RELATED-RELATED"/>
    <property type="match status" value="1"/>
</dbReference>
<name>A0A6N6JH85_9RHOB</name>
<dbReference type="OrthoDB" id="6293260at2"/>
<gene>
    <name evidence="2" type="ORF">KIN_22840</name>
</gene>
<evidence type="ECO:0000313" key="3">
    <source>
        <dbReference type="Proteomes" id="UP000436822"/>
    </source>
</evidence>
<dbReference type="AlphaFoldDB" id="A0A6N6JH85"/>
<evidence type="ECO:0000259" key="1">
    <source>
        <dbReference type="PROSITE" id="PS51186"/>
    </source>
</evidence>
<keyword evidence="2" id="KW-0808">Transferase</keyword>
<dbReference type="InterPro" id="IPR051531">
    <property type="entry name" value="N-acetyltransferase"/>
</dbReference>
<feature type="domain" description="N-acetyltransferase" evidence="1">
    <location>
        <begin position="14"/>
        <end position="167"/>
    </location>
</feature>
<dbReference type="RefSeq" id="WP_159806966.1">
    <property type="nucleotide sequence ID" value="NZ_BLJE01000002.1"/>
</dbReference>
<sequence length="171" mass="18799">MTTITIPTLETERLTLRQMTMDDWPSYRDFYASDATRFTGGPYNAKQAWTLFAGDMGHWHLKGFGWFILDNGTGVVGACGLHHPPHQKALEIGWNTFPAAQGQGYATEAARTVLAWGWDTLVAPQIVSYIDRDNTASKAVAGKLGARFHGDMAAHDPECEVWVHPQPGIAA</sequence>
<comment type="caution">
    <text evidence="2">The sequence shown here is derived from an EMBL/GenBank/DDBJ whole genome shotgun (WGS) entry which is preliminary data.</text>
</comment>
<dbReference type="Pfam" id="PF13302">
    <property type="entry name" value="Acetyltransf_3"/>
    <property type="match status" value="1"/>
</dbReference>
<dbReference type="InterPro" id="IPR000182">
    <property type="entry name" value="GNAT_dom"/>
</dbReference>
<proteinExistence type="predicted"/>
<protein>
    <submittedName>
        <fullName evidence="2">N-acetyltransferase</fullName>
    </submittedName>
</protein>
<accession>A0A6N6JH85</accession>
<dbReference type="CDD" id="cd04301">
    <property type="entry name" value="NAT_SF"/>
    <property type="match status" value="1"/>
</dbReference>
<dbReference type="SUPFAM" id="SSF55729">
    <property type="entry name" value="Acyl-CoA N-acyltransferases (Nat)"/>
    <property type="match status" value="1"/>
</dbReference>
<dbReference type="PROSITE" id="PS51186">
    <property type="entry name" value="GNAT"/>
    <property type="match status" value="1"/>
</dbReference>
<dbReference type="EMBL" id="BLJE01000002">
    <property type="protein sequence ID" value="GFE65210.1"/>
    <property type="molecule type" value="Genomic_DNA"/>
</dbReference>
<evidence type="ECO:0000313" key="2">
    <source>
        <dbReference type="EMBL" id="GFE65210.1"/>
    </source>
</evidence>
<dbReference type="InterPro" id="IPR016181">
    <property type="entry name" value="Acyl_CoA_acyltransferase"/>
</dbReference>
<dbReference type="Proteomes" id="UP000436822">
    <property type="component" value="Unassembled WGS sequence"/>
</dbReference>
<reference evidence="2 3" key="1">
    <citation type="submission" date="2019-12" db="EMBL/GenBank/DDBJ databases">
        <title>Litoreibacter badius sp. nov., a novel bacteriochlorophyll a-containing bacterium in the genus Litoreibacter.</title>
        <authorList>
            <person name="Kanamuro M."/>
            <person name="Takabe Y."/>
            <person name="Mori K."/>
            <person name="Takaichi S."/>
            <person name="Hanada S."/>
        </authorList>
    </citation>
    <scope>NUCLEOTIDE SEQUENCE [LARGE SCALE GENOMIC DNA]</scope>
    <source>
        <strain evidence="2 3">K6</strain>
    </source>
</reference>
<dbReference type="PANTHER" id="PTHR43792:SF1">
    <property type="entry name" value="N-ACETYLTRANSFERASE DOMAIN-CONTAINING PROTEIN"/>
    <property type="match status" value="1"/>
</dbReference>
<dbReference type="GO" id="GO:0016747">
    <property type="term" value="F:acyltransferase activity, transferring groups other than amino-acyl groups"/>
    <property type="evidence" value="ECO:0007669"/>
    <property type="project" value="InterPro"/>
</dbReference>